<dbReference type="OrthoDB" id="7057833at2"/>
<dbReference type="PANTHER" id="PTHR42791:SF1">
    <property type="entry name" value="N-ACETYLTRANSFERASE DOMAIN-CONTAINING PROTEIN"/>
    <property type="match status" value="1"/>
</dbReference>
<reference evidence="2 3" key="1">
    <citation type="submission" date="2019-10" db="EMBL/GenBank/DDBJ databases">
        <title>Streptomyces smaragdinus sp. nov. and Streptomyces fabii sp. nov., isolated from the gut of fungus growing-termite Macrotermes natalensis.</title>
        <authorList>
            <person name="Schwitalla J."/>
            <person name="Benndorf R."/>
            <person name="Martin K."/>
            <person name="De Beer W."/>
            <person name="Kaster A.-K."/>
            <person name="Vollmers J."/>
            <person name="Poulsen M."/>
            <person name="Beemelmanns C."/>
        </authorList>
    </citation>
    <scope>NUCLEOTIDE SEQUENCE [LARGE SCALE GENOMIC DNA]</scope>
    <source>
        <strain evidence="2 3">RB5</strain>
    </source>
</reference>
<name>A0A7K0CER9_9ACTN</name>
<dbReference type="InterPro" id="IPR052523">
    <property type="entry name" value="Trichothecene_AcTrans"/>
</dbReference>
<dbReference type="PROSITE" id="PS51186">
    <property type="entry name" value="GNAT"/>
    <property type="match status" value="1"/>
</dbReference>
<comment type="caution">
    <text evidence="2">The sequence shown here is derived from an EMBL/GenBank/DDBJ whole genome shotgun (WGS) entry which is preliminary data.</text>
</comment>
<proteinExistence type="predicted"/>
<dbReference type="EMBL" id="WEGJ01000004">
    <property type="protein sequence ID" value="MQY11853.1"/>
    <property type="molecule type" value="Genomic_DNA"/>
</dbReference>
<dbReference type="InterPro" id="IPR000182">
    <property type="entry name" value="GNAT_dom"/>
</dbReference>
<evidence type="ECO:0000313" key="3">
    <source>
        <dbReference type="Proteomes" id="UP000466345"/>
    </source>
</evidence>
<organism evidence="2 3">
    <name type="scientific">Streptomyces smaragdinus</name>
    <dbReference type="NCBI Taxonomy" id="2585196"/>
    <lineage>
        <taxon>Bacteria</taxon>
        <taxon>Bacillati</taxon>
        <taxon>Actinomycetota</taxon>
        <taxon>Actinomycetes</taxon>
        <taxon>Kitasatosporales</taxon>
        <taxon>Streptomycetaceae</taxon>
        <taxon>Streptomyces</taxon>
    </lineage>
</organism>
<dbReference type="GO" id="GO:0016747">
    <property type="term" value="F:acyltransferase activity, transferring groups other than amino-acyl groups"/>
    <property type="evidence" value="ECO:0007669"/>
    <property type="project" value="InterPro"/>
</dbReference>
<gene>
    <name evidence="2" type="ORF">SRB5_19720</name>
</gene>
<accession>A0A7K0CER9</accession>
<dbReference type="Gene3D" id="3.40.630.30">
    <property type="match status" value="1"/>
</dbReference>
<dbReference type="RefSeq" id="WP_153451109.1">
    <property type="nucleotide sequence ID" value="NZ_WEGJ01000004.1"/>
</dbReference>
<evidence type="ECO:0000259" key="1">
    <source>
        <dbReference type="PROSITE" id="PS51186"/>
    </source>
</evidence>
<protein>
    <recommendedName>
        <fullName evidence="1">N-acetyltransferase domain-containing protein</fullName>
    </recommendedName>
</protein>
<sequence>MPLEIRPAGRAQVTGLAQTLARAFADDPVWSYVFPDPDARLARILPRVFSAQLRYFHLRHGACDYTADDGGRTVAGALWNPPGTWRTSLRDDLVSLPAAVRAAGRRLAVGFSVVRAMEKVHPAEPHWYLALIGTDPGVRGSGHGAALLASRLAAVDAAGLPAYLESSNPVNVPYYEGFGFRVTGEIRPGRGAPVLHTMWRPAGGRG</sequence>
<dbReference type="InterPro" id="IPR016181">
    <property type="entry name" value="Acyl_CoA_acyltransferase"/>
</dbReference>
<keyword evidence="3" id="KW-1185">Reference proteome</keyword>
<dbReference type="SUPFAM" id="SSF55729">
    <property type="entry name" value="Acyl-CoA N-acyltransferases (Nat)"/>
    <property type="match status" value="1"/>
</dbReference>
<dbReference type="Proteomes" id="UP000466345">
    <property type="component" value="Unassembled WGS sequence"/>
</dbReference>
<feature type="domain" description="N-acetyltransferase" evidence="1">
    <location>
        <begin position="3"/>
        <end position="201"/>
    </location>
</feature>
<evidence type="ECO:0000313" key="2">
    <source>
        <dbReference type="EMBL" id="MQY11853.1"/>
    </source>
</evidence>
<dbReference type="Pfam" id="PF00583">
    <property type="entry name" value="Acetyltransf_1"/>
    <property type="match status" value="1"/>
</dbReference>
<dbReference type="PANTHER" id="PTHR42791">
    <property type="entry name" value="GNAT FAMILY ACETYLTRANSFERASE"/>
    <property type="match status" value="1"/>
</dbReference>
<dbReference type="AlphaFoldDB" id="A0A7K0CER9"/>